<dbReference type="Pfam" id="PF13715">
    <property type="entry name" value="CarbopepD_reg_2"/>
    <property type="match status" value="1"/>
</dbReference>
<dbReference type="Pfam" id="PF07715">
    <property type="entry name" value="Plug"/>
    <property type="match status" value="1"/>
</dbReference>
<dbReference type="InterPro" id="IPR036942">
    <property type="entry name" value="Beta-barrel_TonB_sf"/>
</dbReference>
<keyword evidence="10" id="KW-1185">Reference proteome</keyword>
<dbReference type="SUPFAM" id="SSF56935">
    <property type="entry name" value="Porins"/>
    <property type="match status" value="1"/>
</dbReference>
<evidence type="ECO:0000259" key="8">
    <source>
        <dbReference type="Pfam" id="PF07715"/>
    </source>
</evidence>
<dbReference type="InterPro" id="IPR023997">
    <property type="entry name" value="TonB-dep_OMP_SusC/RagA_CS"/>
</dbReference>
<dbReference type="NCBIfam" id="TIGR04057">
    <property type="entry name" value="SusC_RagA_signa"/>
    <property type="match status" value="1"/>
</dbReference>
<accession>A0ABW4I9A0</accession>
<dbReference type="Proteomes" id="UP001597118">
    <property type="component" value="Unassembled WGS sequence"/>
</dbReference>
<gene>
    <name evidence="9" type="ORF">ACFSAH_03185</name>
</gene>
<dbReference type="InterPro" id="IPR012910">
    <property type="entry name" value="Plug_dom"/>
</dbReference>
<organism evidence="9 10">
    <name type="scientific">Pseudopedobacter beijingensis</name>
    <dbReference type="NCBI Taxonomy" id="1207056"/>
    <lineage>
        <taxon>Bacteria</taxon>
        <taxon>Pseudomonadati</taxon>
        <taxon>Bacteroidota</taxon>
        <taxon>Sphingobacteriia</taxon>
        <taxon>Sphingobacteriales</taxon>
        <taxon>Sphingobacteriaceae</taxon>
        <taxon>Pseudopedobacter</taxon>
    </lineage>
</organism>
<reference evidence="10" key="1">
    <citation type="journal article" date="2019" name="Int. J. Syst. Evol. Microbiol.">
        <title>The Global Catalogue of Microorganisms (GCM) 10K type strain sequencing project: providing services to taxonomists for standard genome sequencing and annotation.</title>
        <authorList>
            <consortium name="The Broad Institute Genomics Platform"/>
            <consortium name="The Broad Institute Genome Sequencing Center for Infectious Disease"/>
            <person name="Wu L."/>
            <person name="Ma J."/>
        </authorList>
    </citation>
    <scope>NUCLEOTIDE SEQUENCE [LARGE SCALE GENOMIC DNA]</scope>
    <source>
        <strain evidence="10">CCUG 53762</strain>
    </source>
</reference>
<evidence type="ECO:0000313" key="9">
    <source>
        <dbReference type="EMBL" id="MFD1628863.1"/>
    </source>
</evidence>
<comment type="subcellular location">
    <subcellularLocation>
        <location evidence="1 7">Cell outer membrane</location>
        <topology evidence="1 7">Multi-pass membrane protein</topology>
    </subcellularLocation>
</comment>
<keyword evidence="6 7" id="KW-0998">Cell outer membrane</keyword>
<dbReference type="InterPro" id="IPR023996">
    <property type="entry name" value="TonB-dep_OMP_SusC/RagA"/>
</dbReference>
<dbReference type="EMBL" id="JBHUDG010000003">
    <property type="protein sequence ID" value="MFD1628863.1"/>
    <property type="molecule type" value="Genomic_DNA"/>
</dbReference>
<dbReference type="Gene3D" id="2.40.170.20">
    <property type="entry name" value="TonB-dependent receptor, beta-barrel domain"/>
    <property type="match status" value="1"/>
</dbReference>
<evidence type="ECO:0000256" key="2">
    <source>
        <dbReference type="ARBA" id="ARBA00022448"/>
    </source>
</evidence>
<evidence type="ECO:0000256" key="7">
    <source>
        <dbReference type="PROSITE-ProRule" id="PRU01360"/>
    </source>
</evidence>
<evidence type="ECO:0000256" key="1">
    <source>
        <dbReference type="ARBA" id="ARBA00004571"/>
    </source>
</evidence>
<proteinExistence type="inferred from homology"/>
<evidence type="ECO:0000313" key="10">
    <source>
        <dbReference type="Proteomes" id="UP001597118"/>
    </source>
</evidence>
<evidence type="ECO:0000256" key="5">
    <source>
        <dbReference type="ARBA" id="ARBA00023136"/>
    </source>
</evidence>
<dbReference type="RefSeq" id="WP_379661248.1">
    <property type="nucleotide sequence ID" value="NZ_JBHUDG010000003.1"/>
</dbReference>
<dbReference type="NCBIfam" id="TIGR04056">
    <property type="entry name" value="OMP_RagA_SusC"/>
    <property type="match status" value="1"/>
</dbReference>
<dbReference type="Gene3D" id="2.60.40.1120">
    <property type="entry name" value="Carboxypeptidase-like, regulatory domain"/>
    <property type="match status" value="1"/>
</dbReference>
<evidence type="ECO:0000256" key="3">
    <source>
        <dbReference type="ARBA" id="ARBA00022452"/>
    </source>
</evidence>
<keyword evidence="5 7" id="KW-0472">Membrane</keyword>
<protein>
    <submittedName>
        <fullName evidence="9">SusC/RagA family TonB-linked outer membrane protein</fullName>
    </submittedName>
</protein>
<comment type="similarity">
    <text evidence="7">Belongs to the TonB-dependent receptor family.</text>
</comment>
<name>A0ABW4I9A0_9SPHI</name>
<dbReference type="InterPro" id="IPR037066">
    <property type="entry name" value="Plug_dom_sf"/>
</dbReference>
<feature type="domain" description="TonB-dependent receptor plug" evidence="8">
    <location>
        <begin position="97"/>
        <end position="215"/>
    </location>
</feature>
<dbReference type="SUPFAM" id="SSF49464">
    <property type="entry name" value="Carboxypeptidase regulatory domain-like"/>
    <property type="match status" value="1"/>
</dbReference>
<keyword evidence="2 7" id="KW-0813">Transport</keyword>
<keyword evidence="3 7" id="KW-1134">Transmembrane beta strand</keyword>
<dbReference type="InterPro" id="IPR008969">
    <property type="entry name" value="CarboxyPept-like_regulatory"/>
</dbReference>
<evidence type="ECO:0000256" key="4">
    <source>
        <dbReference type="ARBA" id="ARBA00022692"/>
    </source>
</evidence>
<dbReference type="Gene3D" id="2.170.130.10">
    <property type="entry name" value="TonB-dependent receptor, plug domain"/>
    <property type="match status" value="1"/>
</dbReference>
<dbReference type="PROSITE" id="PS52016">
    <property type="entry name" value="TONB_DEPENDENT_REC_3"/>
    <property type="match status" value="1"/>
</dbReference>
<sequence>MAQTNIAISGKVVDETSQPLTGVSVQLKAGGAATMTAVDGTFKLNVPSNSILVFSYLGYISQEETIGSQPKILDIRMEPAVSALNQVVVIGYGTQKRSDLTGSISSIGEKTIAESGVIAIDQVLQGRVAGVQMQQNSGMPGSSNTVRVRGINSLSASTEPIYVIDGVIIEGGASSGANTNTNALASINPTDIVSIDVLKDASATAIYGSRASNGVIVITTKRGKSGTSTISYYGSMGMQQLPKKMDMLNLRQYAEHRNVLASYSLINPNNNFINPELLGEGTDWQEELFNNASLYNHNLSVSGGNGGNTYSLIGGYTDQDGIAAGSGFKRITLTGNFDSQVKSYLKAGINFSFNNLKQRLTVSDQSLIATALRTTPDVPVRNSDGSFAASDEQFMPTNPMAMAMLINNRMESYGIRGNTYVSADIIKGLNFRSEVAFDFNTPNSYRFQPTYYLSSTQFMDDNEGTYSKQFNKFWTWRNILTYTKSFGVHNINAMLGQEMQKNSWEYLGGSRTGYTTNGSTDLNLGDATTAANTGYSGASAILSEFGRVFYSYDDRYLLTTTLRRDRSSKFAPQNRTGWFPSAAFAWKVSNEKFLKDNSSISDLKVRLGWGLVGNQNIPDNYAYLATYGTATTNWGTGLIARNTPNEDLKWESTQSSNIGVDVSLWQDRISLTVDAYYKKTENLLMQASLPAYAGTSGTGSSARPWVNLGSIENKGVEFSLSTLNMKNESFSWRTNAVFSLNRNKVLSINTQTGTDERYLVDGSDRQLINKTVVGQSIGQFYGYEVIGRFEKATDFYYKDANGNIKRTPVMSDLPIDEQSGLWIGDYIYRDVNKDGIIDEEDRTFIGNPEPKFTFGLGNTFNYKNWDLSVFLTGSVGNDVINYSRRSLENPRRNTSNLYTTALNYAKLGLIDPNGPNDYRNVMITGGDWDMSRLAVGQKASDYNYVLSNRFIEDGSYLRIQNIALSYNFSSRLLNKINIQNLKVFANIQNLYTFTKYSGYDPEIGISYSGGSQLNGVDNGRYPTPRMYTIGLNLSL</sequence>
<dbReference type="InterPro" id="IPR039426">
    <property type="entry name" value="TonB-dep_rcpt-like"/>
</dbReference>
<keyword evidence="4 7" id="KW-0812">Transmembrane</keyword>
<evidence type="ECO:0000256" key="6">
    <source>
        <dbReference type="ARBA" id="ARBA00023237"/>
    </source>
</evidence>
<comment type="caution">
    <text evidence="9">The sequence shown here is derived from an EMBL/GenBank/DDBJ whole genome shotgun (WGS) entry which is preliminary data.</text>
</comment>